<proteinExistence type="predicted"/>
<accession>A0A8K0CU25</accession>
<evidence type="ECO:0000256" key="1">
    <source>
        <dbReference type="SAM" id="MobiDB-lite"/>
    </source>
</evidence>
<evidence type="ECO:0000259" key="2">
    <source>
        <dbReference type="Pfam" id="PF20700"/>
    </source>
</evidence>
<keyword evidence="4" id="KW-1185">Reference proteome</keyword>
<evidence type="ECO:0000313" key="3">
    <source>
        <dbReference type="EMBL" id="KAF2890362.1"/>
    </source>
</evidence>
<reference evidence="3" key="1">
    <citation type="submission" date="2019-08" db="EMBL/GenBank/DDBJ databases">
        <title>The genome of the North American firefly Photinus pyralis.</title>
        <authorList>
            <consortium name="Photinus pyralis genome working group"/>
            <person name="Fallon T.R."/>
            <person name="Sander Lower S.E."/>
            <person name="Weng J.-K."/>
        </authorList>
    </citation>
    <scope>NUCLEOTIDE SEQUENCE</scope>
    <source>
        <strain evidence="3">TRF0915ILg1</strain>
        <tissue evidence="3">Whole body</tissue>
    </source>
</reference>
<comment type="caution">
    <text evidence="3">The sequence shown here is derived from an EMBL/GenBank/DDBJ whole genome shotgun (WGS) entry which is preliminary data.</text>
</comment>
<feature type="region of interest" description="Disordered" evidence="1">
    <location>
        <begin position="1"/>
        <end position="29"/>
    </location>
</feature>
<dbReference type="InterPro" id="IPR049012">
    <property type="entry name" value="Mutator_transp_dom"/>
</dbReference>
<sequence length="262" mass="29776">MPKRRPPPSTFGKRNAAARAAKLREQKKSAKRIADEILEMILHRVDNETSSSTKVSKNSLNEIVDDVSKLEVSPVKLNSLPTNICNNSNEQDSTPPNEDNYTFFSDRNLIEECTRIDEHQLEVELIEDPNNLNGFRVVDIEWFLKTTLTVQTRHNRICTGGRLLFTKEIKQGLKSTFILKCNACEKEISLFSEDPNKKPVVNKAVVWATLATGSTYTHSAELFSVLDVPFLSSNMFYDIQRELDEVWKDSVWNVIEGAGKLE</sequence>
<feature type="domain" description="Mutator-like transposase" evidence="2">
    <location>
        <begin position="134"/>
        <end position="257"/>
    </location>
</feature>
<dbReference type="Pfam" id="PF20700">
    <property type="entry name" value="Mutator"/>
    <property type="match status" value="1"/>
</dbReference>
<dbReference type="Proteomes" id="UP000801492">
    <property type="component" value="Unassembled WGS sequence"/>
</dbReference>
<dbReference type="AlphaFoldDB" id="A0A8K0CU25"/>
<dbReference type="OrthoDB" id="6779531at2759"/>
<dbReference type="EMBL" id="VTPC01054108">
    <property type="protein sequence ID" value="KAF2890362.1"/>
    <property type="molecule type" value="Genomic_DNA"/>
</dbReference>
<name>A0A8K0CU25_IGNLU</name>
<organism evidence="3 4">
    <name type="scientific">Ignelater luminosus</name>
    <name type="common">Cucubano</name>
    <name type="synonym">Pyrophorus luminosus</name>
    <dbReference type="NCBI Taxonomy" id="2038154"/>
    <lineage>
        <taxon>Eukaryota</taxon>
        <taxon>Metazoa</taxon>
        <taxon>Ecdysozoa</taxon>
        <taxon>Arthropoda</taxon>
        <taxon>Hexapoda</taxon>
        <taxon>Insecta</taxon>
        <taxon>Pterygota</taxon>
        <taxon>Neoptera</taxon>
        <taxon>Endopterygota</taxon>
        <taxon>Coleoptera</taxon>
        <taxon>Polyphaga</taxon>
        <taxon>Elateriformia</taxon>
        <taxon>Elateroidea</taxon>
        <taxon>Elateridae</taxon>
        <taxon>Agrypninae</taxon>
        <taxon>Pyrophorini</taxon>
        <taxon>Ignelater</taxon>
    </lineage>
</organism>
<protein>
    <recommendedName>
        <fullName evidence="2">Mutator-like transposase domain-containing protein</fullName>
    </recommendedName>
</protein>
<evidence type="ECO:0000313" key="4">
    <source>
        <dbReference type="Proteomes" id="UP000801492"/>
    </source>
</evidence>
<gene>
    <name evidence="3" type="ORF">ILUMI_15811</name>
</gene>